<evidence type="ECO:0000259" key="1">
    <source>
        <dbReference type="Pfam" id="PF03050"/>
    </source>
</evidence>
<name>A0A7K3WY77_9FLAO</name>
<dbReference type="Pfam" id="PF13817">
    <property type="entry name" value="DDE_Tnp_IS66_C"/>
    <property type="match status" value="1"/>
</dbReference>
<dbReference type="EMBL" id="JAAGVY010000063">
    <property type="protein sequence ID" value="NEN25605.1"/>
    <property type="molecule type" value="Genomic_DNA"/>
</dbReference>
<evidence type="ECO:0000313" key="3">
    <source>
        <dbReference type="EMBL" id="NEN25605.1"/>
    </source>
</evidence>
<dbReference type="InterPro" id="IPR039552">
    <property type="entry name" value="IS66_C"/>
</dbReference>
<proteinExistence type="predicted"/>
<keyword evidence="4" id="KW-1185">Reference proteome</keyword>
<dbReference type="AlphaFoldDB" id="A0A7K3WY77"/>
<dbReference type="RefSeq" id="WP_163287055.1">
    <property type="nucleotide sequence ID" value="NZ_JAAGVY010000063.1"/>
</dbReference>
<dbReference type="PANTHER" id="PTHR33678">
    <property type="entry name" value="BLL1576 PROTEIN"/>
    <property type="match status" value="1"/>
</dbReference>
<organism evidence="3 4">
    <name type="scientific">Cryomorpha ignava</name>
    <dbReference type="NCBI Taxonomy" id="101383"/>
    <lineage>
        <taxon>Bacteria</taxon>
        <taxon>Pseudomonadati</taxon>
        <taxon>Bacteroidota</taxon>
        <taxon>Flavobacteriia</taxon>
        <taxon>Flavobacteriales</taxon>
        <taxon>Cryomorphaceae</taxon>
        <taxon>Cryomorpha</taxon>
    </lineage>
</organism>
<dbReference type="PANTHER" id="PTHR33678:SF1">
    <property type="entry name" value="BLL1576 PROTEIN"/>
    <property type="match status" value="1"/>
</dbReference>
<dbReference type="InterPro" id="IPR052344">
    <property type="entry name" value="Transposase-related"/>
</dbReference>
<reference evidence="3 4" key="1">
    <citation type="submission" date="2020-02" db="EMBL/GenBank/DDBJ databases">
        <title>Out from the shadows clarifying the taxonomy of the family Cryomorphaceae and related taxa by utilizing the GTDB taxonomic framework.</title>
        <authorList>
            <person name="Bowman J.P."/>
        </authorList>
    </citation>
    <scope>NUCLEOTIDE SEQUENCE [LARGE SCALE GENOMIC DNA]</scope>
    <source>
        <strain evidence="3 4">QSSC 1-22</strain>
    </source>
</reference>
<protein>
    <submittedName>
        <fullName evidence="3">IS66 family transposase</fullName>
    </submittedName>
</protein>
<dbReference type="Pfam" id="PF03050">
    <property type="entry name" value="DDE_Tnp_IS66"/>
    <property type="match status" value="1"/>
</dbReference>
<accession>A0A7K3WY77</accession>
<dbReference type="InterPro" id="IPR004291">
    <property type="entry name" value="Transposase_IS66_central"/>
</dbReference>
<feature type="domain" description="Transposase IS66 C-terminal" evidence="2">
    <location>
        <begin position="131"/>
        <end position="167"/>
    </location>
</feature>
<feature type="domain" description="Transposase IS66 central" evidence="1">
    <location>
        <begin position="5"/>
        <end position="124"/>
    </location>
</feature>
<sequence length="221" mass="25674">MDALKYDKTKATNVLERMGQLYKLEQDMRDEGLTWEQRTQRRQQEALPVLHEIKKWMDENVQKVLPKSPLGQAIAYTLPRWDGLCAYAQHGQVEIDNNLVENAIRPMAIGRKNYLFAGSHEAAEMTAAMYSFMSTCKKNKVNELEWLTDVMARTQSINHKDLHQLLPNNWAKHKRGEKACLWGGRTDTFNSNSYLVLKFSDDETFILLISFSFINSHFLFL</sequence>
<gene>
    <name evidence="3" type="ORF">G3O08_19105</name>
</gene>
<evidence type="ECO:0000313" key="4">
    <source>
        <dbReference type="Proteomes" id="UP000486602"/>
    </source>
</evidence>
<dbReference type="Proteomes" id="UP000486602">
    <property type="component" value="Unassembled WGS sequence"/>
</dbReference>
<comment type="caution">
    <text evidence="3">The sequence shown here is derived from an EMBL/GenBank/DDBJ whole genome shotgun (WGS) entry which is preliminary data.</text>
</comment>
<evidence type="ECO:0000259" key="2">
    <source>
        <dbReference type="Pfam" id="PF13817"/>
    </source>
</evidence>